<dbReference type="AlphaFoldDB" id="A0A7D4B8C2"/>
<dbReference type="RefSeq" id="WP_173214771.1">
    <property type="nucleotide sequence ID" value="NZ_CP053921.1"/>
</dbReference>
<dbReference type="KEGG" id="emv:HQR01_10190"/>
<evidence type="ECO:0000313" key="2">
    <source>
        <dbReference type="Proteomes" id="UP000504693"/>
    </source>
</evidence>
<reference evidence="1 2" key="1">
    <citation type="submission" date="2020-05" db="EMBL/GenBank/DDBJ databases">
        <title>Erythrobacter mangrovi sp. nov., isolated from rhizosphere soil of mangrove plant (Kandelia candel).</title>
        <authorList>
            <person name="Ye Y.H."/>
        </authorList>
    </citation>
    <scope>NUCLEOTIDE SEQUENCE [LARGE SCALE GENOMIC DNA]</scope>
    <source>
        <strain evidence="1 2">EB310</strain>
    </source>
</reference>
<gene>
    <name evidence="1" type="ORF">HQR01_10190</name>
</gene>
<keyword evidence="2" id="KW-1185">Reference proteome</keyword>
<protein>
    <submittedName>
        <fullName evidence="1">Uncharacterized protein</fullName>
    </submittedName>
</protein>
<name>A0A7D4B8C2_9SPHN</name>
<evidence type="ECO:0000313" key="1">
    <source>
        <dbReference type="EMBL" id="QKG71703.1"/>
    </source>
</evidence>
<dbReference type="EMBL" id="CP053921">
    <property type="protein sequence ID" value="QKG71703.1"/>
    <property type="molecule type" value="Genomic_DNA"/>
</dbReference>
<accession>A0A7D4B8C2</accession>
<proteinExistence type="predicted"/>
<sequence length="123" mass="13804">MIGLDSILLHVQSLLGPERIQIREELIVLIGLPAIQSMKFGWFEDYFTVAINQAPLDPEGRYGSVHPRIATLVQHGSGVAIQLYRAETISIQEVNAAPMWPRHDIDYLTLPIDAKALPEMLIF</sequence>
<organism evidence="1 2">
    <name type="scientific">Erythrobacter mangrovi</name>
    <dbReference type="NCBI Taxonomy" id="2739433"/>
    <lineage>
        <taxon>Bacteria</taxon>
        <taxon>Pseudomonadati</taxon>
        <taxon>Pseudomonadota</taxon>
        <taxon>Alphaproteobacteria</taxon>
        <taxon>Sphingomonadales</taxon>
        <taxon>Erythrobacteraceae</taxon>
        <taxon>Erythrobacter/Porphyrobacter group</taxon>
        <taxon>Erythrobacter</taxon>
    </lineage>
</organism>
<dbReference type="Proteomes" id="UP000504693">
    <property type="component" value="Chromosome"/>
</dbReference>